<evidence type="ECO:0000313" key="2">
    <source>
        <dbReference type="Proteomes" id="UP000253099"/>
    </source>
</evidence>
<sequence>MSVFKNSMSDNTANLGQMIYNEGRMGVLNLTFIANSTWLVNKGSTIILYAKLLDDMGNTVTGQNISFYINGIFFANITSIEGYANINYTIPSNTLLSLYQENMQVTVITIY</sequence>
<organism evidence="1 2">
    <name type="scientific">Candidatus Methanobinarius endosymbioticus</name>
    <dbReference type="NCBI Taxonomy" id="2006182"/>
    <lineage>
        <taxon>Archaea</taxon>
        <taxon>Methanobacteriati</taxon>
        <taxon>Methanobacteriota</taxon>
        <taxon>Methanomada group</taxon>
        <taxon>Methanobacteria</taxon>
        <taxon>Methanobacteriales</taxon>
        <taxon>Methanobacteriaceae</taxon>
        <taxon>Candidatus Methanobinarius</taxon>
    </lineage>
</organism>
<reference evidence="1 2" key="1">
    <citation type="submission" date="2018-06" db="EMBL/GenBank/DDBJ databases">
        <title>Genomic insight into two independent archaeal endosymbiosis events.</title>
        <authorList>
            <person name="Lind A.E."/>
            <person name="Lewis W.H."/>
            <person name="Spang A."/>
            <person name="Guy L."/>
            <person name="Embley M.T."/>
            <person name="Ettema T.J.G."/>
        </authorList>
    </citation>
    <scope>NUCLEOTIDE SEQUENCE [LARGE SCALE GENOMIC DNA]</scope>
    <source>
        <strain evidence="1">NOE</strain>
    </source>
</reference>
<evidence type="ECO:0000313" key="1">
    <source>
        <dbReference type="EMBL" id="RBQ24119.1"/>
    </source>
</evidence>
<accession>A0A366MF51</accession>
<dbReference type="Proteomes" id="UP000253099">
    <property type="component" value="Unassembled WGS sequence"/>
</dbReference>
<dbReference type="SUPFAM" id="SSF49373">
    <property type="entry name" value="Invasin/intimin cell-adhesion fragments"/>
    <property type="match status" value="1"/>
</dbReference>
<protein>
    <submittedName>
        <fullName evidence="1">Uncharacterized protein</fullName>
    </submittedName>
</protein>
<dbReference type="AlphaFoldDB" id="A0A366MF51"/>
<dbReference type="InterPro" id="IPR008964">
    <property type="entry name" value="Invasin/intimin_cell_adhesion"/>
</dbReference>
<dbReference type="EMBL" id="NIZT01000010">
    <property type="protein sequence ID" value="RBQ24119.1"/>
    <property type="molecule type" value="Genomic_DNA"/>
</dbReference>
<comment type="caution">
    <text evidence="1">The sequence shown here is derived from an EMBL/GenBank/DDBJ whole genome shotgun (WGS) entry which is preliminary data.</text>
</comment>
<keyword evidence="2" id="KW-1185">Reference proteome</keyword>
<proteinExistence type="predicted"/>
<name>A0A366MF51_9EURY</name>
<gene>
    <name evidence="1" type="ORF">ALNOE001_05060</name>
</gene>